<keyword evidence="3" id="KW-1185">Reference proteome</keyword>
<dbReference type="RefSeq" id="WP_321392071.1">
    <property type="nucleotide sequence ID" value="NZ_CP139487.1"/>
</dbReference>
<dbReference type="AlphaFoldDB" id="A0AAX4HLC2"/>
<dbReference type="KEGG" id="psti:SOO65_15290"/>
<evidence type="ECO:0000313" key="3">
    <source>
        <dbReference type="Proteomes" id="UP001324634"/>
    </source>
</evidence>
<feature type="transmembrane region" description="Helical" evidence="1">
    <location>
        <begin position="77"/>
        <end position="94"/>
    </location>
</feature>
<protein>
    <submittedName>
        <fullName evidence="2">Uncharacterized protein</fullName>
    </submittedName>
</protein>
<keyword evidence="1" id="KW-0812">Transmembrane</keyword>
<evidence type="ECO:0000256" key="1">
    <source>
        <dbReference type="SAM" id="Phobius"/>
    </source>
</evidence>
<evidence type="ECO:0000313" key="2">
    <source>
        <dbReference type="EMBL" id="WPU64060.1"/>
    </source>
</evidence>
<dbReference type="Proteomes" id="UP001324634">
    <property type="component" value="Chromosome"/>
</dbReference>
<feature type="transmembrane region" description="Helical" evidence="1">
    <location>
        <begin position="49"/>
        <end position="71"/>
    </location>
</feature>
<proteinExistence type="predicted"/>
<accession>A0AAX4HLC2</accession>
<organism evidence="2 3">
    <name type="scientific">Peredibacter starrii</name>
    <dbReference type="NCBI Taxonomy" id="28202"/>
    <lineage>
        <taxon>Bacteria</taxon>
        <taxon>Pseudomonadati</taxon>
        <taxon>Bdellovibrionota</taxon>
        <taxon>Bacteriovoracia</taxon>
        <taxon>Bacteriovoracales</taxon>
        <taxon>Bacteriovoracaceae</taxon>
        <taxon>Peredibacter</taxon>
    </lineage>
</organism>
<keyword evidence="1" id="KW-1133">Transmembrane helix</keyword>
<gene>
    <name evidence="2" type="ORF">SOO65_15290</name>
</gene>
<keyword evidence="1" id="KW-0472">Membrane</keyword>
<dbReference type="EMBL" id="CP139487">
    <property type="protein sequence ID" value="WPU64060.1"/>
    <property type="molecule type" value="Genomic_DNA"/>
</dbReference>
<name>A0AAX4HLC2_9BACT</name>
<sequence length="104" mass="12302">MFVPLSFIAIKEFTHQNLTVYIILGVFSCLFITKDEFVHAQECNGFENWLHALLFVLHPLIFVCSGLLWINHPEDQFICYQPLLVGVFMLYQLLRWSIPWKRAK</sequence>
<reference evidence="2 3" key="1">
    <citation type="submission" date="2023-11" db="EMBL/GenBank/DDBJ databases">
        <title>Peredibacter starrii A3.12.</title>
        <authorList>
            <person name="Mitchell R.J."/>
        </authorList>
    </citation>
    <scope>NUCLEOTIDE SEQUENCE [LARGE SCALE GENOMIC DNA]</scope>
    <source>
        <strain evidence="2 3">A3.12</strain>
    </source>
</reference>
<feature type="transmembrane region" description="Helical" evidence="1">
    <location>
        <begin position="20"/>
        <end position="37"/>
    </location>
</feature>